<dbReference type="Gene3D" id="3.90.550.10">
    <property type="entry name" value="Spore Coat Polysaccharide Biosynthesis Protein SpsA, Chain A"/>
    <property type="match status" value="1"/>
</dbReference>
<dbReference type="OrthoDB" id="3829125at2"/>
<dbReference type="Proteomes" id="UP000199092">
    <property type="component" value="Chromosome I"/>
</dbReference>
<gene>
    <name evidence="1" type="ORF">SAMN04488543_2505</name>
</gene>
<evidence type="ECO:0000313" key="1">
    <source>
        <dbReference type="EMBL" id="SDS84786.1"/>
    </source>
</evidence>
<organism evidence="1 2">
    <name type="scientific">Friedmanniella luteola</name>
    <dbReference type="NCBI Taxonomy" id="546871"/>
    <lineage>
        <taxon>Bacteria</taxon>
        <taxon>Bacillati</taxon>
        <taxon>Actinomycetota</taxon>
        <taxon>Actinomycetes</taxon>
        <taxon>Propionibacteriales</taxon>
        <taxon>Nocardioidaceae</taxon>
        <taxon>Friedmanniella</taxon>
    </lineage>
</organism>
<reference evidence="1 2" key="1">
    <citation type="submission" date="2016-10" db="EMBL/GenBank/DDBJ databases">
        <authorList>
            <person name="de Groot N.N."/>
        </authorList>
    </citation>
    <scope>NUCLEOTIDE SEQUENCE [LARGE SCALE GENOMIC DNA]</scope>
    <source>
        <strain evidence="1 2">DSM 21741</strain>
    </source>
</reference>
<dbReference type="EMBL" id="LT629749">
    <property type="protein sequence ID" value="SDS84786.1"/>
    <property type="molecule type" value="Genomic_DNA"/>
</dbReference>
<name>A0A1H1VKJ5_9ACTN</name>
<dbReference type="AlphaFoldDB" id="A0A1H1VKJ5"/>
<protein>
    <recommendedName>
        <fullName evidence="3">MobA-like NTP transferase domain-containing protein</fullName>
    </recommendedName>
</protein>
<dbReference type="InterPro" id="IPR029044">
    <property type="entry name" value="Nucleotide-diphossugar_trans"/>
</dbReference>
<accession>A0A1H1VKJ5</accession>
<evidence type="ECO:0008006" key="3">
    <source>
        <dbReference type="Google" id="ProtNLM"/>
    </source>
</evidence>
<dbReference type="STRING" id="546871.SAMN04488543_2505"/>
<dbReference type="SUPFAM" id="SSF53448">
    <property type="entry name" value="Nucleotide-diphospho-sugar transferases"/>
    <property type="match status" value="1"/>
</dbReference>
<sequence length="218" mass="22504">MLAEPDGARAEPDGGPRRAVLVLARHGAGAAAPPGVDPQDLARAALADSYEVVADLVGVRSGIAGDADAADLLWPGALHLPGAPLAALAATMRAEVDELVVVPGDAPDLPGLVLAKVFKVLHRSDVVLAPERGGPGVVALGVRLPLASWLLPLDLDLDAADLRTRLTAAAPRRSAVQTAPDWHRLRTPGALARLDPGLEGWEETRELLRVAGALGVPR</sequence>
<proteinExistence type="predicted"/>
<dbReference type="RefSeq" id="WP_091413189.1">
    <property type="nucleotide sequence ID" value="NZ_LT629749.1"/>
</dbReference>
<evidence type="ECO:0000313" key="2">
    <source>
        <dbReference type="Proteomes" id="UP000199092"/>
    </source>
</evidence>
<keyword evidence="2" id="KW-1185">Reference proteome</keyword>